<dbReference type="Pfam" id="PF12796">
    <property type="entry name" value="Ank_2"/>
    <property type="match status" value="1"/>
</dbReference>
<dbReference type="PROSITE" id="PS50297">
    <property type="entry name" value="ANK_REP_REGION"/>
    <property type="match status" value="1"/>
</dbReference>
<dbReference type="SUPFAM" id="SSF48403">
    <property type="entry name" value="Ankyrin repeat"/>
    <property type="match status" value="1"/>
</dbReference>
<dbReference type="PANTHER" id="PTHR24171">
    <property type="entry name" value="ANKYRIN REPEAT DOMAIN-CONTAINING PROTEIN 39-RELATED"/>
    <property type="match status" value="1"/>
</dbReference>
<dbReference type="AlphaFoldDB" id="A0A7S3JEP2"/>
<sequence length="159" mass="17620">MNRGDLDTHIEEERGTFSDLVEAVAKNKMSDVETMYEHGNDIFAVDTVDLSNNTLLHIAVSNASKEAAEFLVTHGIDVNVTNANNETALHHAIAIKDKSKAVEVIQMMLLRGADPHLKDKLGDTPIEKAKRLGKSDILFLFVERDESRVSTPSSLSFRM</sequence>
<dbReference type="InterPro" id="IPR036770">
    <property type="entry name" value="Ankyrin_rpt-contain_sf"/>
</dbReference>
<feature type="repeat" description="ANK" evidence="3">
    <location>
        <begin position="51"/>
        <end position="83"/>
    </location>
</feature>
<dbReference type="InterPro" id="IPR002110">
    <property type="entry name" value="Ankyrin_rpt"/>
</dbReference>
<evidence type="ECO:0000313" key="4">
    <source>
        <dbReference type="EMBL" id="CAE0353050.1"/>
    </source>
</evidence>
<organism evidence="4">
    <name type="scientific">Euplotes harpa</name>
    <dbReference type="NCBI Taxonomy" id="151035"/>
    <lineage>
        <taxon>Eukaryota</taxon>
        <taxon>Sar</taxon>
        <taxon>Alveolata</taxon>
        <taxon>Ciliophora</taxon>
        <taxon>Intramacronucleata</taxon>
        <taxon>Spirotrichea</taxon>
        <taxon>Hypotrichia</taxon>
        <taxon>Euplotida</taxon>
        <taxon>Euplotidae</taxon>
        <taxon>Euplotes</taxon>
    </lineage>
</organism>
<reference evidence="4" key="1">
    <citation type="submission" date="2021-01" db="EMBL/GenBank/DDBJ databases">
        <authorList>
            <person name="Corre E."/>
            <person name="Pelletier E."/>
            <person name="Niang G."/>
            <person name="Scheremetjew M."/>
            <person name="Finn R."/>
            <person name="Kale V."/>
            <person name="Holt S."/>
            <person name="Cochrane G."/>
            <person name="Meng A."/>
            <person name="Brown T."/>
            <person name="Cohen L."/>
        </authorList>
    </citation>
    <scope>NUCLEOTIDE SEQUENCE</scope>
    <source>
        <strain evidence="4">FSP1.4</strain>
    </source>
</reference>
<protein>
    <submittedName>
        <fullName evidence="4">Uncharacterized protein</fullName>
    </submittedName>
</protein>
<dbReference type="Gene3D" id="1.25.40.20">
    <property type="entry name" value="Ankyrin repeat-containing domain"/>
    <property type="match status" value="1"/>
</dbReference>
<gene>
    <name evidence="4" type="ORF">EHAR0213_LOCUS11966</name>
</gene>
<dbReference type="PROSITE" id="PS50088">
    <property type="entry name" value="ANK_REPEAT"/>
    <property type="match status" value="2"/>
</dbReference>
<keyword evidence="2 3" id="KW-0040">ANK repeat</keyword>
<dbReference type="SMART" id="SM00248">
    <property type="entry name" value="ANK"/>
    <property type="match status" value="2"/>
</dbReference>
<evidence type="ECO:0000256" key="3">
    <source>
        <dbReference type="PROSITE-ProRule" id="PRU00023"/>
    </source>
</evidence>
<name>A0A7S3JEP2_9SPIT</name>
<evidence type="ECO:0000256" key="2">
    <source>
        <dbReference type="ARBA" id="ARBA00023043"/>
    </source>
</evidence>
<evidence type="ECO:0000256" key="1">
    <source>
        <dbReference type="ARBA" id="ARBA00022737"/>
    </source>
</evidence>
<accession>A0A7S3JEP2</accession>
<feature type="repeat" description="ANK" evidence="3">
    <location>
        <begin position="84"/>
        <end position="120"/>
    </location>
</feature>
<keyword evidence="1" id="KW-0677">Repeat</keyword>
<dbReference type="EMBL" id="HBII01028508">
    <property type="protein sequence ID" value="CAE0353050.1"/>
    <property type="molecule type" value="Transcribed_RNA"/>
</dbReference>
<proteinExistence type="predicted"/>